<evidence type="ECO:0000313" key="5">
    <source>
        <dbReference type="Proteomes" id="UP000800094"/>
    </source>
</evidence>
<dbReference type="InterPro" id="IPR013149">
    <property type="entry name" value="ADH-like_C"/>
</dbReference>
<keyword evidence="1" id="KW-0521">NADP</keyword>
<keyword evidence="5" id="KW-1185">Reference proteome</keyword>
<dbReference type="NCBIfam" id="TIGR02824">
    <property type="entry name" value="quinone_pig3"/>
    <property type="match status" value="1"/>
</dbReference>
<evidence type="ECO:0000313" key="4">
    <source>
        <dbReference type="EMBL" id="KAF2240702.1"/>
    </source>
</evidence>
<dbReference type="EMBL" id="ML987216">
    <property type="protein sequence ID" value="KAF2240702.1"/>
    <property type="molecule type" value="Genomic_DNA"/>
</dbReference>
<dbReference type="CDD" id="cd05276">
    <property type="entry name" value="p53_inducible_oxidoreductase"/>
    <property type="match status" value="1"/>
</dbReference>
<dbReference type="GO" id="GO:0016651">
    <property type="term" value="F:oxidoreductase activity, acting on NAD(P)H"/>
    <property type="evidence" value="ECO:0007669"/>
    <property type="project" value="TreeGrafter"/>
</dbReference>
<name>A0A6A6HSB6_9PLEO</name>
<dbReference type="InterPro" id="IPR014189">
    <property type="entry name" value="Quinone_OxRdtase_PIG3"/>
</dbReference>
<feature type="domain" description="Enoyl reductase (ER)" evidence="3">
    <location>
        <begin position="17"/>
        <end position="336"/>
    </location>
</feature>
<keyword evidence="2" id="KW-0560">Oxidoreductase</keyword>
<dbReference type="SUPFAM" id="SSF51735">
    <property type="entry name" value="NAD(P)-binding Rossmann-fold domains"/>
    <property type="match status" value="1"/>
</dbReference>
<dbReference type="InterPro" id="IPR011032">
    <property type="entry name" value="GroES-like_sf"/>
</dbReference>
<dbReference type="RefSeq" id="XP_033675706.1">
    <property type="nucleotide sequence ID" value="XM_033826303.1"/>
</dbReference>
<dbReference type="AlphaFoldDB" id="A0A6A6HSB6"/>
<sequence length="340" mass="36410">MSKGPTMKAVSVRDGRGPASSLYINSSVPAPVASAGRVLVAIKAFGLNRMDIMQREDRYPYPLLPESGKIMGVEFSGVVEEVGEKCNLGFKVGDKVFGLAYGGAYAEKISVPERTLIPLPPTLDFKTAAAIPETFFTAIQALHLVGGLAQGESVLIHAGASGVGQSAIQVARHGGASKIIATAGTDEKCALCKELGADVAVNYRKEDFADVVQREFGGKGVDLIIDLVGQSYWHRNAACAAMEARIVLVAALSGSVIDKFDLRALLNKRLSVLATTLRTRNAEYQAALRDKFVETALEHLSTGRMRVTLDRVYDWSQIADAHTRMEANENAGKLVCLVNS</sequence>
<accession>A0A6A6HSB6</accession>
<protein>
    <submittedName>
        <fullName evidence="4">Putative quinone oxidoreductase</fullName>
    </submittedName>
</protein>
<dbReference type="SMART" id="SM00829">
    <property type="entry name" value="PKS_ER"/>
    <property type="match status" value="1"/>
</dbReference>
<dbReference type="InterPro" id="IPR036291">
    <property type="entry name" value="NAD(P)-bd_dom_sf"/>
</dbReference>
<gene>
    <name evidence="4" type="ORF">BU26DRAFT_497732</name>
</gene>
<organism evidence="4 5">
    <name type="scientific">Trematosphaeria pertusa</name>
    <dbReference type="NCBI Taxonomy" id="390896"/>
    <lineage>
        <taxon>Eukaryota</taxon>
        <taxon>Fungi</taxon>
        <taxon>Dikarya</taxon>
        <taxon>Ascomycota</taxon>
        <taxon>Pezizomycotina</taxon>
        <taxon>Dothideomycetes</taxon>
        <taxon>Pleosporomycetidae</taxon>
        <taxon>Pleosporales</taxon>
        <taxon>Massarineae</taxon>
        <taxon>Trematosphaeriaceae</taxon>
        <taxon>Trematosphaeria</taxon>
    </lineage>
</organism>
<dbReference type="Gene3D" id="3.40.50.720">
    <property type="entry name" value="NAD(P)-binding Rossmann-like Domain"/>
    <property type="match status" value="1"/>
</dbReference>
<dbReference type="InterPro" id="IPR013154">
    <property type="entry name" value="ADH-like_N"/>
</dbReference>
<dbReference type="GO" id="GO:0070402">
    <property type="term" value="F:NADPH binding"/>
    <property type="evidence" value="ECO:0007669"/>
    <property type="project" value="TreeGrafter"/>
</dbReference>
<evidence type="ECO:0000256" key="2">
    <source>
        <dbReference type="ARBA" id="ARBA00023002"/>
    </source>
</evidence>
<evidence type="ECO:0000259" key="3">
    <source>
        <dbReference type="SMART" id="SM00829"/>
    </source>
</evidence>
<dbReference type="InterPro" id="IPR020843">
    <property type="entry name" value="ER"/>
</dbReference>
<dbReference type="OrthoDB" id="203908at2759"/>
<dbReference type="SUPFAM" id="SSF50129">
    <property type="entry name" value="GroES-like"/>
    <property type="match status" value="1"/>
</dbReference>
<dbReference type="GeneID" id="54579633"/>
<reference evidence="4" key="1">
    <citation type="journal article" date="2020" name="Stud. Mycol.">
        <title>101 Dothideomycetes genomes: a test case for predicting lifestyles and emergence of pathogens.</title>
        <authorList>
            <person name="Haridas S."/>
            <person name="Albert R."/>
            <person name="Binder M."/>
            <person name="Bloem J."/>
            <person name="Labutti K."/>
            <person name="Salamov A."/>
            <person name="Andreopoulos B."/>
            <person name="Baker S."/>
            <person name="Barry K."/>
            <person name="Bills G."/>
            <person name="Bluhm B."/>
            <person name="Cannon C."/>
            <person name="Castanera R."/>
            <person name="Culley D."/>
            <person name="Daum C."/>
            <person name="Ezra D."/>
            <person name="Gonzalez J."/>
            <person name="Henrissat B."/>
            <person name="Kuo A."/>
            <person name="Liang C."/>
            <person name="Lipzen A."/>
            <person name="Lutzoni F."/>
            <person name="Magnuson J."/>
            <person name="Mondo S."/>
            <person name="Nolan M."/>
            <person name="Ohm R."/>
            <person name="Pangilinan J."/>
            <person name="Park H.-J."/>
            <person name="Ramirez L."/>
            <person name="Alfaro M."/>
            <person name="Sun H."/>
            <person name="Tritt A."/>
            <person name="Yoshinaga Y."/>
            <person name="Zwiers L.-H."/>
            <person name="Turgeon B."/>
            <person name="Goodwin S."/>
            <person name="Spatafora J."/>
            <person name="Crous P."/>
            <person name="Grigoriev I."/>
        </authorList>
    </citation>
    <scope>NUCLEOTIDE SEQUENCE</scope>
    <source>
        <strain evidence="4">CBS 122368</strain>
    </source>
</reference>
<dbReference type="PANTHER" id="PTHR48106:SF18">
    <property type="entry name" value="QUINONE OXIDOREDUCTASE PIG3"/>
    <property type="match status" value="1"/>
</dbReference>
<dbReference type="Gene3D" id="3.90.180.10">
    <property type="entry name" value="Medium-chain alcohol dehydrogenases, catalytic domain"/>
    <property type="match status" value="1"/>
</dbReference>
<dbReference type="Proteomes" id="UP000800094">
    <property type="component" value="Unassembled WGS sequence"/>
</dbReference>
<dbReference type="Pfam" id="PF08240">
    <property type="entry name" value="ADH_N"/>
    <property type="match status" value="1"/>
</dbReference>
<dbReference type="PANTHER" id="PTHR48106">
    <property type="entry name" value="QUINONE OXIDOREDUCTASE PIG3-RELATED"/>
    <property type="match status" value="1"/>
</dbReference>
<dbReference type="Pfam" id="PF00107">
    <property type="entry name" value="ADH_zinc_N"/>
    <property type="match status" value="1"/>
</dbReference>
<evidence type="ECO:0000256" key="1">
    <source>
        <dbReference type="ARBA" id="ARBA00022857"/>
    </source>
</evidence>
<proteinExistence type="predicted"/>